<accession>A0ACB8BLG6</accession>
<reference evidence="1" key="1">
    <citation type="journal article" date="2021" name="New Phytol.">
        <title>Evolutionary innovations through gain and loss of genes in the ectomycorrhizal Boletales.</title>
        <authorList>
            <person name="Wu G."/>
            <person name="Miyauchi S."/>
            <person name="Morin E."/>
            <person name="Kuo A."/>
            <person name="Drula E."/>
            <person name="Varga T."/>
            <person name="Kohler A."/>
            <person name="Feng B."/>
            <person name="Cao Y."/>
            <person name="Lipzen A."/>
            <person name="Daum C."/>
            <person name="Hundley H."/>
            <person name="Pangilinan J."/>
            <person name="Johnson J."/>
            <person name="Barry K."/>
            <person name="LaButti K."/>
            <person name="Ng V."/>
            <person name="Ahrendt S."/>
            <person name="Min B."/>
            <person name="Choi I.G."/>
            <person name="Park H."/>
            <person name="Plett J.M."/>
            <person name="Magnuson J."/>
            <person name="Spatafora J.W."/>
            <person name="Nagy L.G."/>
            <person name="Henrissat B."/>
            <person name="Grigoriev I.V."/>
            <person name="Yang Z.L."/>
            <person name="Xu J."/>
            <person name="Martin F.M."/>
        </authorList>
    </citation>
    <scope>NUCLEOTIDE SEQUENCE</scope>
    <source>
        <strain evidence="1">KUC20120723A-06</strain>
    </source>
</reference>
<gene>
    <name evidence="1" type="ORF">BV22DRAFT_1194145</name>
</gene>
<protein>
    <submittedName>
        <fullName evidence="1">Uncharacterized protein</fullName>
    </submittedName>
</protein>
<keyword evidence="2" id="KW-1185">Reference proteome</keyword>
<dbReference type="Proteomes" id="UP000790709">
    <property type="component" value="Unassembled WGS sequence"/>
</dbReference>
<dbReference type="EMBL" id="MU266378">
    <property type="protein sequence ID" value="KAH7926695.1"/>
    <property type="molecule type" value="Genomic_DNA"/>
</dbReference>
<sequence length="443" mass="47486">MPPANSDARRIHRRVFGSSPSRTASQPMGAISPRDDPYYPYTTYEVPVGPEAAAPTSASPPPAQAFSDSTTQYTNTVPQSAPEVISLAATGTATPHQGTPENVKSAAIVAVVLIGVLLLIVFGGELLRRRHKDTPVTTKGGSDALRTYLCRRTRQHKARPSPGATGVAIHNPEIPSKSPRKILENERPFIAERTRRTGIAALWPFKLFFSTSSISLVPGSSLAPPPPQTTWSEFPLPAITLKPFLERIPEDHEDDARSQSSSDIALTLGLAIQRSLESSSMVSSVDPGSDLPKSFLSMRSDRDSIFKCDSGENDEEDSTTECGTGEGISTTMNGSSRSSLTTLESADLDCEGEVKEEVFELRRAQTRSMQMNKAVLLSLGVIFKDAEAESSEPPQSTADDEASSQFAEMASLAALAGSYSASTVNLDDFPAPPSVLPRFPSFV</sequence>
<comment type="caution">
    <text evidence="1">The sequence shown here is derived from an EMBL/GenBank/DDBJ whole genome shotgun (WGS) entry which is preliminary data.</text>
</comment>
<proteinExistence type="predicted"/>
<evidence type="ECO:0000313" key="2">
    <source>
        <dbReference type="Proteomes" id="UP000790709"/>
    </source>
</evidence>
<evidence type="ECO:0000313" key="1">
    <source>
        <dbReference type="EMBL" id="KAH7926695.1"/>
    </source>
</evidence>
<organism evidence="1 2">
    <name type="scientific">Leucogyrophana mollusca</name>
    <dbReference type="NCBI Taxonomy" id="85980"/>
    <lineage>
        <taxon>Eukaryota</taxon>
        <taxon>Fungi</taxon>
        <taxon>Dikarya</taxon>
        <taxon>Basidiomycota</taxon>
        <taxon>Agaricomycotina</taxon>
        <taxon>Agaricomycetes</taxon>
        <taxon>Agaricomycetidae</taxon>
        <taxon>Boletales</taxon>
        <taxon>Boletales incertae sedis</taxon>
        <taxon>Leucogyrophana</taxon>
    </lineage>
</organism>
<name>A0ACB8BLG6_9AGAM</name>